<comment type="caution">
    <text evidence="1">The sequence shown here is derived from an EMBL/GenBank/DDBJ whole genome shotgun (WGS) entry which is preliminary data.</text>
</comment>
<dbReference type="EMBL" id="JAGIZQ010000004">
    <property type="protein sequence ID" value="KAH6631774.1"/>
    <property type="molecule type" value="Genomic_DNA"/>
</dbReference>
<dbReference type="Proteomes" id="UP000724584">
    <property type="component" value="Unassembled WGS sequence"/>
</dbReference>
<name>A0ACB7P6B9_9PEZI</name>
<accession>A0ACB7P6B9</accession>
<organism evidence="1 2">
    <name type="scientific">Chaetomium tenue</name>
    <dbReference type="NCBI Taxonomy" id="1854479"/>
    <lineage>
        <taxon>Eukaryota</taxon>
        <taxon>Fungi</taxon>
        <taxon>Dikarya</taxon>
        <taxon>Ascomycota</taxon>
        <taxon>Pezizomycotina</taxon>
        <taxon>Sordariomycetes</taxon>
        <taxon>Sordariomycetidae</taxon>
        <taxon>Sordariales</taxon>
        <taxon>Chaetomiaceae</taxon>
        <taxon>Chaetomium</taxon>
    </lineage>
</organism>
<evidence type="ECO:0000313" key="1">
    <source>
        <dbReference type="EMBL" id="KAH6631774.1"/>
    </source>
</evidence>
<proteinExistence type="predicted"/>
<gene>
    <name evidence="1" type="ORF">F5144DRAFT_231451</name>
</gene>
<sequence>MPTSVTESSTNTQSTQRNRKYLTPVERASILSARKAGVSRKSLAAKFNCSLTTISKTCKRVEATGTVETAPRSGRPPKLSPSEVRYMILMAKRNPGMSWAALLDVCPQPVTRNTLKKVLGPHFRPVSQTS</sequence>
<keyword evidence="2" id="KW-1185">Reference proteome</keyword>
<evidence type="ECO:0000313" key="2">
    <source>
        <dbReference type="Proteomes" id="UP000724584"/>
    </source>
</evidence>
<reference evidence="1 2" key="1">
    <citation type="journal article" date="2021" name="Nat. Commun.">
        <title>Genetic determinants of endophytism in the Arabidopsis root mycobiome.</title>
        <authorList>
            <person name="Mesny F."/>
            <person name="Miyauchi S."/>
            <person name="Thiergart T."/>
            <person name="Pickel B."/>
            <person name="Atanasova L."/>
            <person name="Karlsson M."/>
            <person name="Huettel B."/>
            <person name="Barry K.W."/>
            <person name="Haridas S."/>
            <person name="Chen C."/>
            <person name="Bauer D."/>
            <person name="Andreopoulos W."/>
            <person name="Pangilinan J."/>
            <person name="LaButti K."/>
            <person name="Riley R."/>
            <person name="Lipzen A."/>
            <person name="Clum A."/>
            <person name="Drula E."/>
            <person name="Henrissat B."/>
            <person name="Kohler A."/>
            <person name="Grigoriev I.V."/>
            <person name="Martin F.M."/>
            <person name="Hacquard S."/>
        </authorList>
    </citation>
    <scope>NUCLEOTIDE SEQUENCE [LARGE SCALE GENOMIC DNA]</scope>
    <source>
        <strain evidence="1 2">MPI-SDFR-AT-0079</strain>
    </source>
</reference>
<protein>
    <submittedName>
        <fullName evidence="1">Uncharacterized protein</fullName>
    </submittedName>
</protein>